<evidence type="ECO:0000256" key="1">
    <source>
        <dbReference type="SAM" id="MobiDB-lite"/>
    </source>
</evidence>
<accession>A0A6J7WVD5</accession>
<dbReference type="Gene3D" id="3.90.320.10">
    <property type="match status" value="1"/>
</dbReference>
<feature type="region of interest" description="Disordered" evidence="1">
    <location>
        <begin position="437"/>
        <end position="456"/>
    </location>
</feature>
<proteinExistence type="predicted"/>
<keyword evidence="3" id="KW-0378">Hydrolase</keyword>
<protein>
    <submittedName>
        <fullName evidence="3">COG5377 Phage-related protein, predicted endonuclease</fullName>
    </submittedName>
</protein>
<evidence type="ECO:0000313" key="3">
    <source>
        <dbReference type="EMBL" id="CAB5220798.1"/>
    </source>
</evidence>
<dbReference type="EMBL" id="LR798286">
    <property type="protein sequence ID" value="CAB5220798.1"/>
    <property type="molecule type" value="Genomic_DNA"/>
</dbReference>
<dbReference type="SUPFAM" id="SSF52980">
    <property type="entry name" value="Restriction endonuclease-like"/>
    <property type="match status" value="1"/>
</dbReference>
<dbReference type="GO" id="GO:0004519">
    <property type="term" value="F:endonuclease activity"/>
    <property type="evidence" value="ECO:0007669"/>
    <property type="project" value="UniProtKB-KW"/>
</dbReference>
<keyword evidence="3" id="KW-0255">Endonuclease</keyword>
<dbReference type="InterPro" id="IPR016889">
    <property type="entry name" value="UCP028503"/>
</dbReference>
<reference evidence="3" key="1">
    <citation type="submission" date="2020-05" db="EMBL/GenBank/DDBJ databases">
        <authorList>
            <person name="Chiriac C."/>
            <person name="Salcher M."/>
            <person name="Ghai R."/>
            <person name="Kavagutti S V."/>
        </authorList>
    </citation>
    <scope>NUCLEOTIDE SEQUENCE</scope>
</reference>
<dbReference type="InterPro" id="IPR019080">
    <property type="entry name" value="YqaJ_viral_recombinase"/>
</dbReference>
<feature type="domain" description="YqaJ viral recombinase" evidence="2">
    <location>
        <begin position="13"/>
        <end position="144"/>
    </location>
</feature>
<gene>
    <name evidence="3" type="ORF">UFOVP241_33</name>
</gene>
<dbReference type="InterPro" id="IPR011335">
    <property type="entry name" value="Restrct_endonuc-II-like"/>
</dbReference>
<name>A0A6J7WVD5_9CAUD</name>
<dbReference type="Pfam" id="PF09588">
    <property type="entry name" value="YqaJ"/>
    <property type="match status" value="1"/>
</dbReference>
<dbReference type="InterPro" id="IPR011604">
    <property type="entry name" value="PDDEXK-like_dom_sf"/>
</dbReference>
<keyword evidence="3" id="KW-0540">Nuclease</keyword>
<sequence length="576" mass="63448">MMTVHDLVQGSPEWHAFRLEHFGASEAAAMLGISTKVKRSELLRMKHTGNAKEFSDWVQENILDRGHQVEAMCRPLIAERICEDLYPLTYSNGKQSASCDGITMGEEVAWEHKQWNAELAASVAAGVLPDEYIPQPQQIMMVTPAKKVIFTVSDGTLQNEVSMDVYPDPAWQARIRAGWEQFEKDLAEYVPPPIVVEAVGRTPETLPALHIEVTGMVTASNLAQFKAHALGVFKGINRELKTDQQFADADKTVKWCGDVEDRLKAAKQHALSQTASIDALFRTIDDIIETSRATRLELDKLVKARKEAVRDEILSEGKAALTKHLEALNARLGKPYMPMVTADFAGVIKGKRSIDSIRDAVSTELARAKISTNEIADMIQLNLATLRDLAADHKALFPDTAQLVLKPNDMVGLIVKQRIADHKAEIEAEAEKARERIAKEEQAKAEKAQADRERQERLNAEFEAQTRAQEALSAAKNKQLIHEVPAEPTPAPAANVVAMPARAPATAPVPATPPSLKLGQIAERLGFTLTADFLKQLGFEPAATDRASKLYHERDFTHICAALIQHVNSVQASQAA</sequence>
<organism evidence="3">
    <name type="scientific">uncultured Caudovirales phage</name>
    <dbReference type="NCBI Taxonomy" id="2100421"/>
    <lineage>
        <taxon>Viruses</taxon>
        <taxon>Duplodnaviria</taxon>
        <taxon>Heunggongvirae</taxon>
        <taxon>Uroviricota</taxon>
        <taxon>Caudoviricetes</taxon>
        <taxon>Peduoviridae</taxon>
        <taxon>Maltschvirus</taxon>
        <taxon>Maltschvirus maltsch</taxon>
    </lineage>
</organism>
<dbReference type="PIRSF" id="PIRSF028503">
    <property type="entry name" value="UCP028503"/>
    <property type="match status" value="1"/>
</dbReference>
<evidence type="ECO:0000259" key="2">
    <source>
        <dbReference type="Pfam" id="PF09588"/>
    </source>
</evidence>